<name>A0ABT9ZTG4_9BACI</name>
<dbReference type="Gene3D" id="1.20.58.300">
    <property type="entry name" value="FlgN-like"/>
    <property type="match status" value="1"/>
</dbReference>
<protein>
    <submittedName>
        <fullName evidence="3">Flagellar biosynthesis/type III secretory pathway chaperone</fullName>
    </submittedName>
</protein>
<keyword evidence="3" id="KW-0282">Flagellum</keyword>
<gene>
    <name evidence="3" type="ORF">J2S74_001906</name>
</gene>
<accession>A0ABT9ZTG4</accession>
<keyword evidence="4" id="KW-1185">Reference proteome</keyword>
<dbReference type="Proteomes" id="UP001230005">
    <property type="component" value="Unassembled WGS sequence"/>
</dbReference>
<keyword evidence="1" id="KW-1005">Bacterial flagellum biogenesis</keyword>
<keyword evidence="3" id="KW-0969">Cilium</keyword>
<dbReference type="SUPFAM" id="SSF140566">
    <property type="entry name" value="FlgN-like"/>
    <property type="match status" value="1"/>
</dbReference>
<keyword evidence="3" id="KW-0966">Cell projection</keyword>
<evidence type="ECO:0000256" key="2">
    <source>
        <dbReference type="SAM" id="MobiDB-lite"/>
    </source>
</evidence>
<evidence type="ECO:0000256" key="1">
    <source>
        <dbReference type="ARBA" id="ARBA00022795"/>
    </source>
</evidence>
<dbReference type="InterPro" id="IPR007809">
    <property type="entry name" value="FlgN-like"/>
</dbReference>
<dbReference type="Pfam" id="PF05130">
    <property type="entry name" value="FlgN"/>
    <property type="match status" value="1"/>
</dbReference>
<feature type="region of interest" description="Disordered" evidence="2">
    <location>
        <begin position="139"/>
        <end position="168"/>
    </location>
</feature>
<evidence type="ECO:0000313" key="3">
    <source>
        <dbReference type="EMBL" id="MDQ0254527.1"/>
    </source>
</evidence>
<proteinExistence type="predicted"/>
<evidence type="ECO:0000313" key="4">
    <source>
        <dbReference type="Proteomes" id="UP001230005"/>
    </source>
</evidence>
<organism evidence="3 4">
    <name type="scientific">Evansella vedderi</name>
    <dbReference type="NCBI Taxonomy" id="38282"/>
    <lineage>
        <taxon>Bacteria</taxon>
        <taxon>Bacillati</taxon>
        <taxon>Bacillota</taxon>
        <taxon>Bacilli</taxon>
        <taxon>Bacillales</taxon>
        <taxon>Bacillaceae</taxon>
        <taxon>Evansella</taxon>
    </lineage>
</organism>
<reference evidence="3 4" key="1">
    <citation type="submission" date="2023-07" db="EMBL/GenBank/DDBJ databases">
        <title>Genomic Encyclopedia of Type Strains, Phase IV (KMG-IV): sequencing the most valuable type-strain genomes for metagenomic binning, comparative biology and taxonomic classification.</title>
        <authorList>
            <person name="Goeker M."/>
        </authorList>
    </citation>
    <scope>NUCLEOTIDE SEQUENCE [LARGE SCALE GENOMIC DNA]</scope>
    <source>
        <strain evidence="3 4">DSM 9768</strain>
    </source>
</reference>
<sequence>MANQEQELIQIFQVLTVVHEQMNEKALLKQEAVKKGNIPELEQVMKEEAALIQKLRKLENTRLHAVGLWMKEKGFVEETATMETLLKYFPERLRPELEEWSQRLVAEITKLKHQNELNQQLIEESLRFVNMSLDSMNPQQEFGNYKRPQDKGDNDFESTGRSLFDSKA</sequence>
<dbReference type="EMBL" id="JAUSUG010000006">
    <property type="protein sequence ID" value="MDQ0254527.1"/>
    <property type="molecule type" value="Genomic_DNA"/>
</dbReference>
<dbReference type="RefSeq" id="WP_307324597.1">
    <property type="nucleotide sequence ID" value="NZ_JAUSUG010000006.1"/>
</dbReference>
<comment type="caution">
    <text evidence="3">The sequence shown here is derived from an EMBL/GenBank/DDBJ whole genome shotgun (WGS) entry which is preliminary data.</text>
</comment>
<dbReference type="InterPro" id="IPR036679">
    <property type="entry name" value="FlgN-like_sf"/>
</dbReference>